<feature type="domain" description="Glycosyltransferase 61 catalytic" evidence="2">
    <location>
        <begin position="217"/>
        <end position="424"/>
    </location>
</feature>
<evidence type="ECO:0000256" key="1">
    <source>
        <dbReference type="SAM" id="SignalP"/>
    </source>
</evidence>
<comment type="caution">
    <text evidence="3">The sequence shown here is derived from an EMBL/GenBank/DDBJ whole genome shotgun (WGS) entry which is preliminary data.</text>
</comment>
<dbReference type="EMBL" id="CAXAMN010017113">
    <property type="protein sequence ID" value="CAK9049820.1"/>
    <property type="molecule type" value="Genomic_DNA"/>
</dbReference>
<dbReference type="InterPro" id="IPR049625">
    <property type="entry name" value="Glyco_transf_61_cat"/>
</dbReference>
<dbReference type="PROSITE" id="PS51257">
    <property type="entry name" value="PROKAR_LIPOPROTEIN"/>
    <property type="match status" value="1"/>
</dbReference>
<gene>
    <name evidence="3" type="ORF">CCMP2556_LOCUS25456</name>
</gene>
<protein>
    <recommendedName>
        <fullName evidence="2">Glycosyltransferase 61 catalytic domain-containing protein</fullName>
    </recommendedName>
</protein>
<keyword evidence="4" id="KW-1185">Reference proteome</keyword>
<feature type="chain" id="PRO_5046729873" description="Glycosyltransferase 61 catalytic domain-containing protein" evidence="1">
    <location>
        <begin position="20"/>
        <end position="503"/>
    </location>
</feature>
<evidence type="ECO:0000313" key="3">
    <source>
        <dbReference type="EMBL" id="CAK9049820.1"/>
    </source>
</evidence>
<reference evidence="3 4" key="1">
    <citation type="submission" date="2024-02" db="EMBL/GenBank/DDBJ databases">
        <authorList>
            <person name="Chen Y."/>
            <person name="Shah S."/>
            <person name="Dougan E. K."/>
            <person name="Thang M."/>
            <person name="Chan C."/>
        </authorList>
    </citation>
    <scope>NUCLEOTIDE SEQUENCE [LARGE SCALE GENOMIC DNA]</scope>
</reference>
<accession>A0ABP0MI49</accession>
<sequence>MRTTLVFCCICGAAATACGFGTSYPQAALAWDAAYGRDLVQVKHEVARTRANATPAADVDLEVVHDAISATRALYGSPSRGKPLQWESLRQFPPIALQQPAPSCQRIGRQYPQLTSRNLSVLDSYADYACGDGSNYFLTDPAVGLNAELAELHGGCVNMMRWPRSVFAANSTHFTYAFRTSEHVAAAENSEHALAPILVDHDVLVISSSHLPAGMEYQHTLLDFLPAAWTVAKILKGSSKRLVTHIPIQRAMLQYLGISEANMLELPFPKHGQAFLLCTAPHKILQIWRTGRGDGGELPTKHYRRGGFADFWHRLLNYQVGHELSDAIAKNAGWMEDALEGNQQITFLQRCVVRRRLANEQEALALTSRALIASNRSEGLMSLCAGRLTWLEQVSQVRKSALIMGAHGGAIANILFARPGTGVIEIVGSPKAAKIIDAKGEWKWPPYKSHWYGGAGASLSFFRVVLYEPNAAAKLEVRLDDLEEALQQWFVYKNAQDEAENLS</sequence>
<name>A0ABP0MI49_9DINO</name>
<organism evidence="3 4">
    <name type="scientific">Durusdinium trenchii</name>
    <dbReference type="NCBI Taxonomy" id="1381693"/>
    <lineage>
        <taxon>Eukaryota</taxon>
        <taxon>Sar</taxon>
        <taxon>Alveolata</taxon>
        <taxon>Dinophyceae</taxon>
        <taxon>Suessiales</taxon>
        <taxon>Symbiodiniaceae</taxon>
        <taxon>Durusdinium</taxon>
    </lineage>
</organism>
<proteinExistence type="predicted"/>
<evidence type="ECO:0000313" key="4">
    <source>
        <dbReference type="Proteomes" id="UP001642484"/>
    </source>
</evidence>
<feature type="signal peptide" evidence="1">
    <location>
        <begin position="1"/>
        <end position="19"/>
    </location>
</feature>
<dbReference type="Pfam" id="PF04577">
    <property type="entry name" value="Glyco_transf_61"/>
    <property type="match status" value="1"/>
</dbReference>
<evidence type="ECO:0000259" key="2">
    <source>
        <dbReference type="Pfam" id="PF04577"/>
    </source>
</evidence>
<keyword evidence="1" id="KW-0732">Signal</keyword>
<dbReference type="Proteomes" id="UP001642484">
    <property type="component" value="Unassembled WGS sequence"/>
</dbReference>